<dbReference type="RefSeq" id="WP_245772229.1">
    <property type="nucleotide sequence ID" value="NZ_BJXR01000013.1"/>
</dbReference>
<dbReference type="PANTHER" id="PTHR43037:SF1">
    <property type="entry name" value="BLL1128 PROTEIN"/>
    <property type="match status" value="1"/>
</dbReference>
<name>A0A511SVF3_MYXFU</name>
<comment type="caution">
    <text evidence="3">The sequence shown here is derived from an EMBL/GenBank/DDBJ whole genome shotgun (WGS) entry which is preliminary data.</text>
</comment>
<evidence type="ECO:0000313" key="6">
    <source>
        <dbReference type="Proteomes" id="UP000321514"/>
    </source>
</evidence>
<evidence type="ECO:0000313" key="4">
    <source>
        <dbReference type="EMBL" id="SET64479.1"/>
    </source>
</evidence>
<organism evidence="3 6">
    <name type="scientific">Myxococcus fulvus</name>
    <dbReference type="NCBI Taxonomy" id="33"/>
    <lineage>
        <taxon>Bacteria</taxon>
        <taxon>Pseudomonadati</taxon>
        <taxon>Myxococcota</taxon>
        <taxon>Myxococcia</taxon>
        <taxon>Myxococcales</taxon>
        <taxon>Cystobacterineae</taxon>
        <taxon>Myxococcaceae</taxon>
        <taxon>Myxococcus</taxon>
    </lineage>
</organism>
<dbReference type="GO" id="GO:0016787">
    <property type="term" value="F:hydrolase activity"/>
    <property type="evidence" value="ECO:0007669"/>
    <property type="project" value="UniProtKB-KW"/>
</dbReference>
<dbReference type="SUPFAM" id="SSF49299">
    <property type="entry name" value="PKD domain"/>
    <property type="match status" value="1"/>
</dbReference>
<sequence>MIRSRLREAWLCGFASLGMLVGCGAQEGDGVEQSRSTVTSPLVGQKLVINPANVQPDGVRPTLGVYQNLYDEQALIGDPRAGSTFKPATTWGNVVYNENQYPMGFVIDLGQLYDVTEVGVFDTYDSGTVYFSVGTPGAWSTPLSLTTNGWEQWKWLTVGQRTRYLHFARSMYGASNEIVVYGTPAGTTANVPPTASAGLDQTLILPTSSAQLTGTASDPDGTVVSRQWTQVSGPNTATLTGATTLSATASGLVVGLYEFELSVTDDQGASATSRTKVRVEPAITGRGTTVEIYKDTTRAFHGNYGHVVYLPSGYDAGTNWPIVIFLHGAGERGDGGPNQLKRVRNLGLQSYIDHDGKDYPFILVSPQTIPGLFWNDQEALDDLNPFIERMLSTYKVDRKRVYLTGLSMGGAGTFSYASTFPAKLAAAIPVCNGGDGSSIPRAQAIVNANLPIWALHAVNDSLYTGTARWFTRLGNVLGVANDVMVGQTPGRTQTAQFRQTPARWEWVDGQTLVDANGNPPDRPLFFTLFHNGGHEIWDRVYQDPRVLSWLLAQQRP</sequence>
<keyword evidence="4" id="KW-0378">Hydrolase</keyword>
<dbReference type="Pfam" id="PF22352">
    <property type="entry name" value="K319L-like_PKD"/>
    <property type="match status" value="1"/>
</dbReference>
<dbReference type="SUPFAM" id="SSF53474">
    <property type="entry name" value="alpha/beta-Hydrolases"/>
    <property type="match status" value="1"/>
</dbReference>
<dbReference type="InterPro" id="IPR029058">
    <property type="entry name" value="AB_hydrolase_fold"/>
</dbReference>
<dbReference type="EMBL" id="BJXR01000013">
    <property type="protein sequence ID" value="GEN05886.1"/>
    <property type="molecule type" value="Genomic_DNA"/>
</dbReference>
<dbReference type="PANTHER" id="PTHR43037">
    <property type="entry name" value="UNNAMED PRODUCT-RELATED"/>
    <property type="match status" value="1"/>
</dbReference>
<dbReference type="InterPro" id="IPR022409">
    <property type="entry name" value="PKD/Chitinase_dom"/>
</dbReference>
<proteinExistence type="predicted"/>
<keyword evidence="5" id="KW-1185">Reference proteome</keyword>
<reference evidence="3 6" key="2">
    <citation type="submission" date="2019-07" db="EMBL/GenBank/DDBJ databases">
        <title>Whole genome shotgun sequence of Myxococcus fulvus NBRC 100333.</title>
        <authorList>
            <person name="Hosoyama A."/>
            <person name="Uohara A."/>
            <person name="Ohji S."/>
            <person name="Ichikawa N."/>
        </authorList>
    </citation>
    <scope>NUCLEOTIDE SEQUENCE [LARGE SCALE GENOMIC DNA]</scope>
    <source>
        <strain evidence="3 6">NBRC 100333</strain>
    </source>
</reference>
<dbReference type="STRING" id="1334629.MFUL124B02_36160"/>
<evidence type="ECO:0000256" key="1">
    <source>
        <dbReference type="ARBA" id="ARBA00022729"/>
    </source>
</evidence>
<dbReference type="Gene3D" id="3.40.50.1820">
    <property type="entry name" value="alpha/beta hydrolase"/>
    <property type="match status" value="1"/>
</dbReference>
<reference evidence="4 5" key="1">
    <citation type="submission" date="2016-10" db="EMBL/GenBank/DDBJ databases">
        <authorList>
            <person name="Varghese N."/>
            <person name="Submissions S."/>
        </authorList>
    </citation>
    <scope>NUCLEOTIDE SEQUENCE [LARGE SCALE GENOMIC DNA]</scope>
    <source>
        <strain evidence="4 5">DSM 16525</strain>
    </source>
</reference>
<dbReference type="Gene3D" id="2.60.40.10">
    <property type="entry name" value="Immunoglobulins"/>
    <property type="match status" value="1"/>
</dbReference>
<dbReference type="SMART" id="SM00089">
    <property type="entry name" value="PKD"/>
    <property type="match status" value="1"/>
</dbReference>
<feature type="domain" description="PKD/Chitinase" evidence="2">
    <location>
        <begin position="194"/>
        <end position="282"/>
    </location>
</feature>
<dbReference type="PROSITE" id="PS51257">
    <property type="entry name" value="PROKAR_LIPOPROTEIN"/>
    <property type="match status" value="1"/>
</dbReference>
<dbReference type="AlphaFoldDB" id="A0A511SVF3"/>
<evidence type="ECO:0000259" key="2">
    <source>
        <dbReference type="SMART" id="SM00089"/>
    </source>
</evidence>
<gene>
    <name evidence="3" type="ORF">MFU01_09230</name>
    <name evidence="4" type="ORF">SAMN05443572_102994</name>
</gene>
<dbReference type="InterPro" id="IPR035986">
    <property type="entry name" value="PKD_dom_sf"/>
</dbReference>
<evidence type="ECO:0000313" key="3">
    <source>
        <dbReference type="EMBL" id="GEN05886.1"/>
    </source>
</evidence>
<dbReference type="Proteomes" id="UP000321514">
    <property type="component" value="Unassembled WGS sequence"/>
</dbReference>
<dbReference type="Proteomes" id="UP000183760">
    <property type="component" value="Unassembled WGS sequence"/>
</dbReference>
<accession>A0A511SVF3</accession>
<protein>
    <submittedName>
        <fullName evidence="4">Dienelactone hydrolase family protein</fullName>
    </submittedName>
</protein>
<keyword evidence="1" id="KW-0732">Signal</keyword>
<dbReference type="InterPro" id="IPR050955">
    <property type="entry name" value="Plant_Biomass_Hydrol_Est"/>
</dbReference>
<evidence type="ECO:0000313" key="5">
    <source>
        <dbReference type="Proteomes" id="UP000183760"/>
    </source>
</evidence>
<dbReference type="EMBL" id="FOIB01000002">
    <property type="protein sequence ID" value="SET64479.1"/>
    <property type="molecule type" value="Genomic_DNA"/>
</dbReference>
<dbReference type="InterPro" id="IPR013783">
    <property type="entry name" value="Ig-like_fold"/>
</dbReference>